<dbReference type="SUPFAM" id="SSF53137">
    <property type="entry name" value="Translational machinery components"/>
    <property type="match status" value="1"/>
</dbReference>
<dbReference type="NCBIfam" id="TIGR00060">
    <property type="entry name" value="L18_bact"/>
    <property type="match status" value="1"/>
</dbReference>
<dbReference type="PANTHER" id="PTHR12899">
    <property type="entry name" value="39S RIBOSOMAL PROTEIN L18, MITOCHONDRIAL"/>
    <property type="match status" value="1"/>
</dbReference>
<evidence type="ECO:0000256" key="4">
    <source>
        <dbReference type="ARBA" id="ARBA00022980"/>
    </source>
</evidence>
<reference evidence="8" key="1">
    <citation type="journal article" date="2020" name="mSystems">
        <title>Genome- and Community-Level Interaction Insights into Carbon Utilization and Element Cycling Functions of Hydrothermarchaeota in Hydrothermal Sediment.</title>
        <authorList>
            <person name="Zhou Z."/>
            <person name="Liu Y."/>
            <person name="Xu W."/>
            <person name="Pan J."/>
            <person name="Luo Z.H."/>
            <person name="Li M."/>
        </authorList>
    </citation>
    <scope>NUCLEOTIDE SEQUENCE [LARGE SCALE GENOMIC DNA]</scope>
    <source>
        <strain evidence="8">SpSt-1042</strain>
    </source>
</reference>
<evidence type="ECO:0000256" key="6">
    <source>
        <dbReference type="ARBA" id="ARBA00035197"/>
    </source>
</evidence>
<dbReference type="EMBL" id="DRVY01000056">
    <property type="protein sequence ID" value="HHR92254.1"/>
    <property type="molecule type" value="Genomic_DNA"/>
</dbReference>
<dbReference type="Pfam" id="PF00861">
    <property type="entry name" value="Ribosomal_L18p"/>
    <property type="match status" value="1"/>
</dbReference>
<keyword evidence="3 7" id="KW-0694">RNA-binding</keyword>
<evidence type="ECO:0000256" key="3">
    <source>
        <dbReference type="ARBA" id="ARBA00022884"/>
    </source>
</evidence>
<dbReference type="PANTHER" id="PTHR12899:SF3">
    <property type="entry name" value="LARGE RIBOSOMAL SUBUNIT PROTEIN UL18M"/>
    <property type="match status" value="1"/>
</dbReference>
<dbReference type="GO" id="GO:0003735">
    <property type="term" value="F:structural constituent of ribosome"/>
    <property type="evidence" value="ECO:0007669"/>
    <property type="project" value="InterPro"/>
</dbReference>
<evidence type="ECO:0000256" key="2">
    <source>
        <dbReference type="ARBA" id="ARBA00022730"/>
    </source>
</evidence>
<accession>A0A7C5UTG3</accession>
<dbReference type="AlphaFoldDB" id="A0A7C5UTG3"/>
<name>A0A7C5UTG3_UNCC3</name>
<gene>
    <name evidence="7" type="primary">rplR</name>
    <name evidence="8" type="ORF">ENL96_01950</name>
</gene>
<comment type="subunit">
    <text evidence="7">Part of the 50S ribosomal subunit; part of the 5S rRNA/L5/L18/L25 subcomplex. Contacts the 5S and 23S rRNAs.</text>
</comment>
<comment type="caution">
    <text evidence="8">The sequence shown here is derived from an EMBL/GenBank/DDBJ whole genome shotgun (WGS) entry which is preliminary data.</text>
</comment>
<dbReference type="CDD" id="cd00432">
    <property type="entry name" value="Ribosomal_L18_L5e"/>
    <property type="match status" value="1"/>
</dbReference>
<dbReference type="InterPro" id="IPR004389">
    <property type="entry name" value="Ribosomal_uL18_bac-type"/>
</dbReference>
<comment type="function">
    <text evidence="7">This is one of the proteins that bind and probably mediate the attachment of the 5S RNA into the large ribosomal subunit, where it forms part of the central protuberance.</text>
</comment>
<dbReference type="HAMAP" id="MF_01337_B">
    <property type="entry name" value="Ribosomal_uL18_B"/>
    <property type="match status" value="1"/>
</dbReference>
<evidence type="ECO:0000313" key="8">
    <source>
        <dbReference type="EMBL" id="HHR92254.1"/>
    </source>
</evidence>
<protein>
    <recommendedName>
        <fullName evidence="6 7">Large ribosomal subunit protein uL18</fullName>
    </recommendedName>
</protein>
<organism evidence="8">
    <name type="scientific">candidate division CPR3 bacterium</name>
    <dbReference type="NCBI Taxonomy" id="2268181"/>
    <lineage>
        <taxon>Bacteria</taxon>
        <taxon>Bacteria division CPR3</taxon>
    </lineage>
</organism>
<dbReference type="GO" id="GO:0006412">
    <property type="term" value="P:translation"/>
    <property type="evidence" value="ECO:0007669"/>
    <property type="project" value="UniProtKB-UniRule"/>
</dbReference>
<evidence type="ECO:0000256" key="5">
    <source>
        <dbReference type="ARBA" id="ARBA00023274"/>
    </source>
</evidence>
<dbReference type="InterPro" id="IPR057268">
    <property type="entry name" value="Ribosomal_L18"/>
</dbReference>
<comment type="similarity">
    <text evidence="1 7">Belongs to the universal ribosomal protein uL18 family.</text>
</comment>
<keyword evidence="4 7" id="KW-0689">Ribosomal protein</keyword>
<sequence>MRLTKLQKRLRRHKRIRKKVFGTAERPRLCVFRSNRYIYGQIIDDIKGVTLIASRPVWKLPKSVKIEEKELEKFRGRKEKEAFKCGYDLGVRAIKKGIKKVVFDRGGYKFSGRVAAFAVGARYANLVF</sequence>
<proteinExistence type="inferred from homology"/>
<dbReference type="Gene3D" id="3.30.420.100">
    <property type="match status" value="1"/>
</dbReference>
<dbReference type="InterPro" id="IPR005484">
    <property type="entry name" value="Ribosomal_uL18_bac/plant/anim"/>
</dbReference>
<dbReference type="GO" id="GO:0008097">
    <property type="term" value="F:5S rRNA binding"/>
    <property type="evidence" value="ECO:0007669"/>
    <property type="project" value="TreeGrafter"/>
</dbReference>
<dbReference type="GO" id="GO:0022625">
    <property type="term" value="C:cytosolic large ribosomal subunit"/>
    <property type="evidence" value="ECO:0007669"/>
    <property type="project" value="TreeGrafter"/>
</dbReference>
<evidence type="ECO:0000256" key="1">
    <source>
        <dbReference type="ARBA" id="ARBA00007116"/>
    </source>
</evidence>
<evidence type="ECO:0000256" key="7">
    <source>
        <dbReference type="HAMAP-Rule" id="MF_01337"/>
    </source>
</evidence>
<keyword evidence="2 7" id="KW-0699">rRNA-binding</keyword>
<keyword evidence="5 7" id="KW-0687">Ribonucleoprotein</keyword>